<name>A0A4U8W9F1_9NOCA</name>
<reference evidence="4 7" key="2">
    <citation type="submission" date="2019-05" db="EMBL/GenBank/DDBJ databases">
        <title>Genomes sequences of two Nocardia cyriacigeorgica environmental isolates, type strains Nocardia asteroides ATCC 19247 and Nocardia cyriacigeorgica DSM 44484.</title>
        <authorList>
            <person name="Vautrin F."/>
            <person name="Bergeron E."/>
            <person name="Dubost A."/>
            <person name="Abrouk D."/>
            <person name="Rodriguez Nava V."/>
            <person name="Pujic P."/>
        </authorList>
    </citation>
    <scope>NUCLEOTIDE SEQUENCE [LARGE SCALE GENOMIC DNA]</scope>
    <source>
        <strain evidence="4 7">EML 1456</strain>
    </source>
</reference>
<dbReference type="InterPro" id="IPR036291">
    <property type="entry name" value="NAD(P)-bd_dom_sf"/>
</dbReference>
<dbReference type="InterPro" id="IPR015424">
    <property type="entry name" value="PyrdxlP-dep_Trfase"/>
</dbReference>
<dbReference type="Proteomes" id="UP000290439">
    <property type="component" value="Chromosome"/>
</dbReference>
<dbReference type="InterPro" id="IPR001509">
    <property type="entry name" value="Epimerase_deHydtase"/>
</dbReference>
<keyword evidence="5" id="KW-0808">Transferase</keyword>
<dbReference type="GO" id="GO:0030170">
    <property type="term" value="F:pyridoxal phosphate binding"/>
    <property type="evidence" value="ECO:0007669"/>
    <property type="project" value="TreeGrafter"/>
</dbReference>
<evidence type="ECO:0000256" key="1">
    <source>
        <dbReference type="ARBA" id="ARBA00001933"/>
    </source>
</evidence>
<dbReference type="Gene3D" id="3.40.640.10">
    <property type="entry name" value="Type I PLP-dependent aspartate aminotransferase-like (Major domain)"/>
    <property type="match status" value="1"/>
</dbReference>
<organism evidence="5 6">
    <name type="scientific">Nocardia cyriacigeorgica</name>
    <dbReference type="NCBI Taxonomy" id="135487"/>
    <lineage>
        <taxon>Bacteria</taxon>
        <taxon>Bacillati</taxon>
        <taxon>Actinomycetota</taxon>
        <taxon>Actinomycetes</taxon>
        <taxon>Mycobacteriales</taxon>
        <taxon>Nocardiaceae</taxon>
        <taxon>Nocardia</taxon>
    </lineage>
</organism>
<dbReference type="CDD" id="cd00616">
    <property type="entry name" value="AHBA_syn"/>
    <property type="match status" value="1"/>
</dbReference>
<comment type="similarity">
    <text evidence="2">Belongs to the DegT/DnrJ/EryC1 family.</text>
</comment>
<feature type="domain" description="NAD-dependent epimerase/dehydratase" evidence="3">
    <location>
        <begin position="5"/>
        <end position="223"/>
    </location>
</feature>
<dbReference type="Pfam" id="PF01370">
    <property type="entry name" value="Epimerase"/>
    <property type="match status" value="1"/>
</dbReference>
<dbReference type="AlphaFoldDB" id="A0A4U8W9F1"/>
<dbReference type="InterPro" id="IPR015421">
    <property type="entry name" value="PyrdxlP-dep_Trfase_major"/>
</dbReference>
<evidence type="ECO:0000313" key="7">
    <source>
        <dbReference type="Proteomes" id="UP000308349"/>
    </source>
</evidence>
<dbReference type="OrthoDB" id="9804264at2"/>
<dbReference type="Proteomes" id="UP000308349">
    <property type="component" value="Unassembled WGS sequence"/>
</dbReference>
<evidence type="ECO:0000313" key="4">
    <source>
        <dbReference type="EMBL" id="TLF97860.1"/>
    </source>
</evidence>
<evidence type="ECO:0000256" key="2">
    <source>
        <dbReference type="RuleBase" id="RU004508"/>
    </source>
</evidence>
<proteinExistence type="inferred from homology"/>
<dbReference type="GO" id="GO:0000271">
    <property type="term" value="P:polysaccharide biosynthetic process"/>
    <property type="evidence" value="ECO:0007669"/>
    <property type="project" value="TreeGrafter"/>
</dbReference>
<dbReference type="CDD" id="cd08946">
    <property type="entry name" value="SDR_e"/>
    <property type="match status" value="1"/>
</dbReference>
<keyword evidence="5" id="KW-0032">Aminotransferase</keyword>
<reference evidence="5 6" key="1">
    <citation type="submission" date="2019-02" db="EMBL/GenBank/DDBJ databases">
        <authorList>
            <consortium name="Pathogen Informatics"/>
        </authorList>
    </citation>
    <scope>NUCLEOTIDE SEQUENCE [LARGE SCALE GENOMIC DNA]</scope>
    <source>
        <strain evidence="5 6">3012STDY6756504</strain>
    </source>
</reference>
<dbReference type="PANTHER" id="PTHR30244">
    <property type="entry name" value="TRANSAMINASE"/>
    <property type="match status" value="1"/>
</dbReference>
<dbReference type="InterPro" id="IPR015422">
    <property type="entry name" value="PyrdxlP-dep_Trfase_small"/>
</dbReference>
<dbReference type="Gene3D" id="3.90.1150.10">
    <property type="entry name" value="Aspartate Aminotransferase, domain 1"/>
    <property type="match status" value="1"/>
</dbReference>
<evidence type="ECO:0000259" key="3">
    <source>
        <dbReference type="Pfam" id="PF01370"/>
    </source>
</evidence>
<dbReference type="SUPFAM" id="SSF51735">
    <property type="entry name" value="NAD(P)-binding Rossmann-fold domains"/>
    <property type="match status" value="1"/>
</dbReference>
<keyword evidence="2" id="KW-0663">Pyridoxal phosphate</keyword>
<dbReference type="EMBL" id="LR215973">
    <property type="protein sequence ID" value="VFA98937.1"/>
    <property type="molecule type" value="Genomic_DNA"/>
</dbReference>
<dbReference type="InterPro" id="IPR000653">
    <property type="entry name" value="DegT/StrS_aminotransferase"/>
</dbReference>
<sequence>MNATILVTGAAGYLGSVLVPMLLDHGHTVVAADAFPHGPCLDPHPNLRIETVDVRSLGTELLDGADAVIALAAVSNDPAGELNATWTTSVNHDSLHRLALAARERGVRRFLHASTAAVYGASDALLHEDSPLLPRSEYARSKRAAEQSLTELATDTFTPISLRLGTLFGVSPRMRIDLAVHAMVYRAMTRAEVRVDGDGTQWRPMLHVRDAAAAYLRCLHIPADQLPTAPIWNVVGENIRIRTLARTVAGELGNTAIEFTGGPRDSRDYRLSGGAFTAATGFTPTHSIRDGVREVRDWFREDPARLDAAAAEPALSTEASLRRQLVVPAVDGGRPIRTQPLPFALPSFGPEEENEVIATLRSGWLSTGPRTKKFEAMVADYVGAKHAIATNSCSGALQAAIAAAGIGAGDEVITSPITWPATGNAIIHNRATPVFADVDPHTLMITPETIAKVITPRTRAIMPVHMAGQPADIAAIGALAAEYGLTVIEDAAHAIGAEQDGRRIGSWSTMTCFSFYATKNVSCGEGGMLVTDDDGLAEKARMLVMHGISRDAWKRHAVGGSPHWQQYLAGHKFHMPDTAAALGIHQLPKLDGFIAARTALADRYDRLLADLPAIRPLHRRPGVRHAHHLYIVDIDIDALTIDRDKVVAALREEGINTGIHFIALNRQPYYQREHGLTGDTAPVAREVSDRILSLPLYPAMTATDVDDVAAAVTKIAIAYQR</sequence>
<dbReference type="SUPFAM" id="SSF53383">
    <property type="entry name" value="PLP-dependent transferases"/>
    <property type="match status" value="1"/>
</dbReference>
<dbReference type="Pfam" id="PF01041">
    <property type="entry name" value="DegT_DnrJ_EryC1"/>
    <property type="match status" value="1"/>
</dbReference>
<gene>
    <name evidence="5" type="primary">arnB_3</name>
    <name evidence="4" type="ORF">FEK35_26230</name>
    <name evidence="5" type="ORF">NCTC10797_02716</name>
</gene>
<evidence type="ECO:0000313" key="5">
    <source>
        <dbReference type="EMBL" id="VFA98937.1"/>
    </source>
</evidence>
<comment type="cofactor">
    <cofactor evidence="1">
        <name>pyridoxal 5'-phosphate</name>
        <dbReference type="ChEBI" id="CHEBI:597326"/>
    </cofactor>
</comment>
<dbReference type="GO" id="GO:0099620">
    <property type="term" value="F:UDP-4-amino-4-deoxy-L-arabinose aminotransferase"/>
    <property type="evidence" value="ECO:0007669"/>
    <property type="project" value="UniProtKB-EC"/>
</dbReference>
<evidence type="ECO:0000313" key="6">
    <source>
        <dbReference type="Proteomes" id="UP000290439"/>
    </source>
</evidence>
<dbReference type="RefSeq" id="WP_051016668.1">
    <property type="nucleotide sequence ID" value="NZ_JADLQD010000001.1"/>
</dbReference>
<protein>
    <submittedName>
        <fullName evidence="4">Aminotransferase class I/II-fold pyridoxal phosphate-dependent enzyme</fullName>
    </submittedName>
    <submittedName>
        <fullName evidence="5">UDP-4-amino-4-deoxy-L-arabinose--oxoglutarate aminotransferase</fullName>
        <ecNumber evidence="5">2.6.1.87</ecNumber>
    </submittedName>
</protein>
<dbReference type="PANTHER" id="PTHR30244:SF34">
    <property type="entry name" value="DTDP-4-AMINO-4,6-DIDEOXYGALACTOSE TRANSAMINASE"/>
    <property type="match status" value="1"/>
</dbReference>
<dbReference type="Gene3D" id="3.40.50.720">
    <property type="entry name" value="NAD(P)-binding Rossmann-like Domain"/>
    <property type="match status" value="1"/>
</dbReference>
<dbReference type="EMBL" id="VBUU01000037">
    <property type="protein sequence ID" value="TLF97860.1"/>
    <property type="molecule type" value="Genomic_DNA"/>
</dbReference>
<accession>A0A4U8W9F1</accession>
<dbReference type="EC" id="2.6.1.87" evidence="5"/>